<comment type="subcellular location">
    <subcellularLocation>
        <location evidence="2">Cell membrane</location>
        <topology evidence="2">Multi-pass membrane protein</topology>
    </subcellularLocation>
</comment>
<evidence type="ECO:0000256" key="8">
    <source>
        <dbReference type="ARBA" id="ARBA00026081"/>
    </source>
</evidence>
<evidence type="ECO:0000256" key="6">
    <source>
        <dbReference type="ARBA" id="ARBA00022989"/>
    </source>
</evidence>
<accession>A0A2Z2P1E6</accession>
<organism evidence="10 11">
    <name type="scientific">Granulosicoccus antarcticus IMCC3135</name>
    <dbReference type="NCBI Taxonomy" id="1192854"/>
    <lineage>
        <taxon>Bacteria</taxon>
        <taxon>Pseudomonadati</taxon>
        <taxon>Pseudomonadota</taxon>
        <taxon>Gammaproteobacteria</taxon>
        <taxon>Chromatiales</taxon>
        <taxon>Granulosicoccaceae</taxon>
        <taxon>Granulosicoccus</taxon>
    </lineage>
</organism>
<dbReference type="GO" id="GO:0015920">
    <property type="term" value="P:lipopolysaccharide transport"/>
    <property type="evidence" value="ECO:0007669"/>
    <property type="project" value="TreeGrafter"/>
</dbReference>
<reference evidence="10 11" key="1">
    <citation type="submission" date="2016-12" db="EMBL/GenBank/DDBJ databases">
        <authorList>
            <person name="Song W.-J."/>
            <person name="Kurnit D.M."/>
        </authorList>
    </citation>
    <scope>NUCLEOTIDE SEQUENCE [LARGE SCALE GENOMIC DNA]</scope>
    <source>
        <strain evidence="10 11">IMCC3135</strain>
    </source>
</reference>
<dbReference type="InterPro" id="IPR005495">
    <property type="entry name" value="LptG/LptF_permease"/>
</dbReference>
<feature type="transmembrane region" description="Helical" evidence="9">
    <location>
        <begin position="324"/>
        <end position="341"/>
    </location>
</feature>
<keyword evidence="7 9" id="KW-0472">Membrane</keyword>
<evidence type="ECO:0000256" key="3">
    <source>
        <dbReference type="ARBA" id="ARBA00007725"/>
    </source>
</evidence>
<evidence type="ECO:0000256" key="1">
    <source>
        <dbReference type="ARBA" id="ARBA00002265"/>
    </source>
</evidence>
<comment type="similarity">
    <text evidence="3">Belongs to the LptF/LptG family.</text>
</comment>
<feature type="transmembrane region" description="Helical" evidence="9">
    <location>
        <begin position="12"/>
        <end position="34"/>
    </location>
</feature>
<proteinExistence type="inferred from homology"/>
<evidence type="ECO:0000313" key="11">
    <source>
        <dbReference type="Proteomes" id="UP000250079"/>
    </source>
</evidence>
<feature type="transmembrane region" description="Helical" evidence="9">
    <location>
        <begin position="353"/>
        <end position="371"/>
    </location>
</feature>
<evidence type="ECO:0000313" key="10">
    <source>
        <dbReference type="EMBL" id="ASJ75050.1"/>
    </source>
</evidence>
<dbReference type="NCBIfam" id="TIGR04408">
    <property type="entry name" value="LptG_lptG"/>
    <property type="match status" value="1"/>
</dbReference>
<evidence type="ECO:0000256" key="9">
    <source>
        <dbReference type="SAM" id="Phobius"/>
    </source>
</evidence>
<dbReference type="InterPro" id="IPR030923">
    <property type="entry name" value="LptG"/>
</dbReference>
<dbReference type="KEGG" id="gai:IMCC3135_24930"/>
<keyword evidence="5 9" id="KW-0812">Transmembrane</keyword>
<name>A0A2Z2P1E6_9GAMM</name>
<dbReference type="Pfam" id="PF03739">
    <property type="entry name" value="LptF_LptG"/>
    <property type="match status" value="1"/>
</dbReference>
<dbReference type="AlphaFoldDB" id="A0A2Z2P1E6"/>
<dbReference type="PANTHER" id="PTHR33529:SF2">
    <property type="entry name" value="LIPOPOLYSACCHARIDE EXPORT SYSTEM PERMEASE PROTEIN LPTG"/>
    <property type="match status" value="1"/>
</dbReference>
<dbReference type="RefSeq" id="WP_157736252.1">
    <property type="nucleotide sequence ID" value="NZ_CP018632.1"/>
</dbReference>
<keyword evidence="4" id="KW-1003">Cell membrane</keyword>
<feature type="transmembrane region" description="Helical" evidence="9">
    <location>
        <begin position="288"/>
        <end position="312"/>
    </location>
</feature>
<comment type="function">
    <text evidence="1">Part of the ABC transporter complex LptBFG involved in the translocation of lipopolysaccharide (LPS) from the inner membrane to the outer membrane.</text>
</comment>
<dbReference type="GO" id="GO:0043190">
    <property type="term" value="C:ATP-binding cassette (ABC) transporter complex"/>
    <property type="evidence" value="ECO:0007669"/>
    <property type="project" value="InterPro"/>
</dbReference>
<evidence type="ECO:0000256" key="5">
    <source>
        <dbReference type="ARBA" id="ARBA00022692"/>
    </source>
</evidence>
<dbReference type="GO" id="GO:0055085">
    <property type="term" value="P:transmembrane transport"/>
    <property type="evidence" value="ECO:0007669"/>
    <property type="project" value="InterPro"/>
</dbReference>
<dbReference type="EMBL" id="CP018632">
    <property type="protein sequence ID" value="ASJ75050.1"/>
    <property type="molecule type" value="Genomic_DNA"/>
</dbReference>
<keyword evidence="11" id="KW-1185">Reference proteome</keyword>
<protein>
    <submittedName>
        <fullName evidence="10">Lipopolysaccharide export system permease protein LptG</fullName>
    </submittedName>
</protein>
<evidence type="ECO:0000256" key="7">
    <source>
        <dbReference type="ARBA" id="ARBA00023136"/>
    </source>
</evidence>
<keyword evidence="6 9" id="KW-1133">Transmembrane helix</keyword>
<dbReference type="OrthoDB" id="9776227at2"/>
<comment type="subunit">
    <text evidence="8">Component of the lipopolysaccharide transport and assembly complex. The LptBFG transporter is composed of two ATP-binding proteins (LptB) and two transmembrane proteins (LptF and LptG).</text>
</comment>
<evidence type="ECO:0000256" key="4">
    <source>
        <dbReference type="ARBA" id="ARBA00022475"/>
    </source>
</evidence>
<feature type="transmembrane region" description="Helical" evidence="9">
    <location>
        <begin position="100"/>
        <end position="119"/>
    </location>
</feature>
<feature type="transmembrane region" description="Helical" evidence="9">
    <location>
        <begin position="54"/>
        <end position="79"/>
    </location>
</feature>
<evidence type="ECO:0000256" key="2">
    <source>
        <dbReference type="ARBA" id="ARBA00004651"/>
    </source>
</evidence>
<sequence>MFGILDRYIGRSILLTSLLVLMTLVTLASIFAFISELDDVGKGSYTVTDAVQYVFLTIPGKAYMLFSPAVLLGSLLGLGGLASNSELTVMRAAGISGGRIIRAVVITGVGLMLLIALLGETIMPRAEQIAEELRLTALEKRLSVKGSRGLWLKSADQYVNVGTVMPDFTLLDVSVHRFDSNALSMSMSAARAQLQDDDDWLLEDVKLTRLTPSDVVSEQLKSITWTEFVRRNAGTTADDVKISDVPDLVSADVLKSISVSTESLSANNLHDQIQYLKENQLDSRRIELAFWVKIASPLSTLVMLMLSLPFVFASQRTGGAGQKIFIGIMLGIIYVLLNKLLTQLALANGLSPLLSALLPLIVFLGIALVGIKRTT</sequence>
<gene>
    <name evidence="10" type="primary">lptG</name>
    <name evidence="10" type="ORF">IMCC3135_24930</name>
</gene>
<dbReference type="Proteomes" id="UP000250079">
    <property type="component" value="Chromosome"/>
</dbReference>
<dbReference type="PANTHER" id="PTHR33529">
    <property type="entry name" value="SLR0882 PROTEIN-RELATED"/>
    <property type="match status" value="1"/>
</dbReference>